<proteinExistence type="inferred from homology"/>
<dbReference type="GeneID" id="92881518"/>
<keyword evidence="5" id="KW-0560">Oxidoreductase</keyword>
<dbReference type="RefSeq" id="WP_002528242.1">
    <property type="nucleotide sequence ID" value="NZ_AP024747.1"/>
</dbReference>
<name>A0AAD1KS19_9ACTN</name>
<evidence type="ECO:0000256" key="5">
    <source>
        <dbReference type="ARBA" id="ARBA00023002"/>
    </source>
</evidence>
<dbReference type="PANTHER" id="PTHR43624:SF2">
    <property type="entry name" value="ELECTRON TRANSFER FLAVOPROTEIN-QUINONE OXIDOREDUCTASE YDIS-RELATED"/>
    <property type="match status" value="1"/>
</dbReference>
<evidence type="ECO:0000259" key="6">
    <source>
        <dbReference type="Pfam" id="PF01494"/>
    </source>
</evidence>
<dbReference type="AlphaFoldDB" id="A0AAD1KS19"/>
<dbReference type="GO" id="GO:0071949">
    <property type="term" value="F:FAD binding"/>
    <property type="evidence" value="ECO:0007669"/>
    <property type="project" value="InterPro"/>
</dbReference>
<evidence type="ECO:0000313" key="7">
    <source>
        <dbReference type="EMBL" id="BCY26366.1"/>
    </source>
</evidence>
<keyword evidence="4" id="KW-0274">FAD</keyword>
<dbReference type="SUPFAM" id="SSF51905">
    <property type="entry name" value="FAD/NAD(P)-binding domain"/>
    <property type="match status" value="1"/>
</dbReference>
<evidence type="ECO:0000256" key="4">
    <source>
        <dbReference type="ARBA" id="ARBA00022827"/>
    </source>
</evidence>
<comment type="cofactor">
    <cofactor evidence="1">
        <name>FAD</name>
        <dbReference type="ChEBI" id="CHEBI:57692"/>
    </cofactor>
</comment>
<reference evidence="7" key="1">
    <citation type="submission" date="2021-06" db="EMBL/GenBank/DDBJ databases">
        <title>Genome sequence of Cutibacterium modestum strain KB17-24694.</title>
        <authorList>
            <person name="Dekio I."/>
            <person name="Asahina A."/>
            <person name="Nishida M."/>
        </authorList>
    </citation>
    <scope>NUCLEOTIDE SEQUENCE</scope>
    <source>
        <strain evidence="7">KB17-24694</strain>
    </source>
</reference>
<dbReference type="SUPFAM" id="SSF54373">
    <property type="entry name" value="FAD-linked reductases, C-terminal domain"/>
    <property type="match status" value="1"/>
</dbReference>
<dbReference type="Proteomes" id="UP000825072">
    <property type="component" value="Chromosome 1"/>
</dbReference>
<evidence type="ECO:0000256" key="2">
    <source>
        <dbReference type="ARBA" id="ARBA00006796"/>
    </source>
</evidence>
<dbReference type="InterPro" id="IPR039651">
    <property type="entry name" value="FixC-like"/>
</dbReference>
<dbReference type="Gene3D" id="3.50.50.60">
    <property type="entry name" value="FAD/NAD(P)-binding domain"/>
    <property type="match status" value="1"/>
</dbReference>
<organism evidence="7 8">
    <name type="scientific">Cutibacterium modestum</name>
    <dbReference type="NCBI Taxonomy" id="2559073"/>
    <lineage>
        <taxon>Bacteria</taxon>
        <taxon>Bacillati</taxon>
        <taxon>Actinomycetota</taxon>
        <taxon>Actinomycetes</taxon>
        <taxon>Propionibacteriales</taxon>
        <taxon>Propionibacteriaceae</taxon>
        <taxon>Cutibacterium</taxon>
    </lineage>
</organism>
<dbReference type="Pfam" id="PF01494">
    <property type="entry name" value="FAD_binding_3"/>
    <property type="match status" value="1"/>
</dbReference>
<evidence type="ECO:0000313" key="8">
    <source>
        <dbReference type="Proteomes" id="UP000825072"/>
    </source>
</evidence>
<sequence>MNGIADILRESSLKPAKSVPQPMWEVPGVEPDFDVIIIGGGVAGTVAAYQLSRAGHDVLLIERGQEPGSKNLSGGVLYCRVLQEIFPDFLQDAPVERKITRNQLMLLNGDSSVALDYRDARLADPVNAVTVLRAKLDPWLSGKCEEAGATVMPGVRVDSLIERDGQFVGVRSGDEELYSRVVIAADGVNSFLSRDAGLRGPEPKDNLAVGVKSVIGLDAGVIEERFRVNGGEGAAYAVVGDCTRGVAGGGFLYTNIDSVSAGVVLRLDDLERSGASSSQLHDHFLTHPTIAPFLAGGELMEYGCHLIAEGGVRMQHDLVRPGLLVIGDAAGFTLNTGFTVRGMDLATGSALAAAKVVDLALRSQDVGRGILDGYVSNCNDSFVGRDMSTYRNAPIFLKSPEMYGDIGRLAADILYRIYDLDMTPRKHLLPTMLSAMKSSKLSFPQLISIGLRAVRAL</sequence>
<comment type="similarity">
    <text evidence="2">Belongs to the ETF-QO/FixC family.</text>
</comment>
<evidence type="ECO:0000256" key="3">
    <source>
        <dbReference type="ARBA" id="ARBA00022630"/>
    </source>
</evidence>
<dbReference type="PRINTS" id="PR00420">
    <property type="entry name" value="RNGMNOXGNASE"/>
</dbReference>
<evidence type="ECO:0000256" key="1">
    <source>
        <dbReference type="ARBA" id="ARBA00001974"/>
    </source>
</evidence>
<feature type="domain" description="FAD-binding" evidence="6">
    <location>
        <begin position="33"/>
        <end position="212"/>
    </location>
</feature>
<accession>A0AAD1KS19</accession>
<protein>
    <submittedName>
        <fullName evidence="7">FAD-dependent oxidoreductase</fullName>
    </submittedName>
</protein>
<dbReference type="EMBL" id="AP024747">
    <property type="protein sequence ID" value="BCY26366.1"/>
    <property type="molecule type" value="Genomic_DNA"/>
</dbReference>
<dbReference type="GO" id="GO:0016491">
    <property type="term" value="F:oxidoreductase activity"/>
    <property type="evidence" value="ECO:0007669"/>
    <property type="project" value="UniProtKB-KW"/>
</dbReference>
<dbReference type="InterPro" id="IPR002938">
    <property type="entry name" value="FAD-bd"/>
</dbReference>
<keyword evidence="3" id="KW-0285">Flavoprotein</keyword>
<dbReference type="PANTHER" id="PTHR43624">
    <property type="entry name" value="ELECTRON TRANSFER FLAVOPROTEIN-QUINONE OXIDOREDUCTASE YDIS-RELATED"/>
    <property type="match status" value="1"/>
</dbReference>
<dbReference type="InterPro" id="IPR036188">
    <property type="entry name" value="FAD/NAD-bd_sf"/>
</dbReference>
<gene>
    <name evidence="7" type="ORF">KB1_23560</name>
</gene>